<dbReference type="PANTHER" id="PTHR21054:SF2">
    <property type="entry name" value="MIP04191P"/>
    <property type="match status" value="1"/>
</dbReference>
<dbReference type="Proteomes" id="UP000005408">
    <property type="component" value="Unassembled WGS sequence"/>
</dbReference>
<accession>A0A8W8JYU9</accession>
<dbReference type="InterPro" id="IPR021917">
    <property type="entry name" value="Unchr_Zn-peptidase-like"/>
</dbReference>
<reference evidence="1" key="1">
    <citation type="submission" date="2022-08" db="UniProtKB">
        <authorList>
            <consortium name="EnsemblMetazoa"/>
        </authorList>
    </citation>
    <scope>IDENTIFICATION</scope>
    <source>
        <strain evidence="1">05x7-T-G4-1.051#20</strain>
    </source>
</reference>
<proteinExistence type="predicted"/>
<dbReference type="Pfam" id="PF12044">
    <property type="entry name" value="Metallopep"/>
    <property type="match status" value="1"/>
</dbReference>
<evidence type="ECO:0000313" key="2">
    <source>
        <dbReference type="Proteomes" id="UP000005408"/>
    </source>
</evidence>
<dbReference type="PANTHER" id="PTHR21054">
    <property type="entry name" value="ZINC METALLOPROTEINASE-RELATED"/>
    <property type="match status" value="1"/>
</dbReference>
<evidence type="ECO:0000313" key="1">
    <source>
        <dbReference type="EnsemblMetazoa" id="G21684.1:cds"/>
    </source>
</evidence>
<dbReference type="EnsemblMetazoa" id="G21684.1">
    <property type="protein sequence ID" value="G21684.1:cds"/>
    <property type="gene ID" value="G21684"/>
</dbReference>
<keyword evidence="2" id="KW-1185">Reference proteome</keyword>
<evidence type="ECO:0008006" key="3">
    <source>
        <dbReference type="Google" id="ProtNLM"/>
    </source>
</evidence>
<sequence>MVIKLSNPQDGQSVALHLPLFIGDIGCTSSDGSITVSNTSLSNSRPIVWPVINGAFKVLVKLKVGENVIQFIHEAQVLVVTVIRYLPELDYFVRPVYIICCDHDGTFQGPDDEDCSVQSALDRIKLASMLLQTFTAEKMKDHGFGHKTFLLETDQDNEPLCHIFRSQLTLERAHSMSGPELWTHFANELMTSSFPNKNNCKWFSFMSFTKYHLPENTESPRSHSDVLKYTKGHTALGGGGMALFGTGNLHTWAKDVEEIYSRFTDKRKIDRTKFMDDSAYREYYWANYATGLGAALHELGHTFDLAHTPSGIMARGFDDINRFFTVQRHLSEHENKQFSGVCEENNLSGLSQNEAQIFIGNLKTYFNPGEKLDDTAQPLIINLESKFKPIVPFSLKYSVQNYNGTWQHQIITDQIKSEVVNDMHPVNNGGILETQCRKDKCSSCCLTSLHVSNTHSNKTSFQQGLLFQQKLLSDGGAHWYRSSAVLLFHHRWFNKQKPVNQRKGPEIRGNSVTSSNGLCLIELRSDQKGEVF</sequence>
<dbReference type="AlphaFoldDB" id="A0A8W8JYU9"/>
<dbReference type="InterPro" id="IPR053002">
    <property type="entry name" value="Metalloproteinase_M10B"/>
</dbReference>
<name>A0A8W8JYU9_MAGGI</name>
<organism evidence="1 2">
    <name type="scientific">Magallana gigas</name>
    <name type="common">Pacific oyster</name>
    <name type="synonym">Crassostrea gigas</name>
    <dbReference type="NCBI Taxonomy" id="29159"/>
    <lineage>
        <taxon>Eukaryota</taxon>
        <taxon>Metazoa</taxon>
        <taxon>Spiralia</taxon>
        <taxon>Lophotrochozoa</taxon>
        <taxon>Mollusca</taxon>
        <taxon>Bivalvia</taxon>
        <taxon>Autobranchia</taxon>
        <taxon>Pteriomorphia</taxon>
        <taxon>Ostreida</taxon>
        <taxon>Ostreoidea</taxon>
        <taxon>Ostreidae</taxon>
        <taxon>Magallana</taxon>
    </lineage>
</organism>
<protein>
    <recommendedName>
        <fullName evidence="3">Zinc metalloproteinase</fullName>
    </recommendedName>
</protein>